<evidence type="ECO:0000256" key="15">
    <source>
        <dbReference type="ARBA" id="ARBA00022833"/>
    </source>
</evidence>
<dbReference type="Gene3D" id="3.90.226.10">
    <property type="entry name" value="2-enoyl-CoA Hydratase, Chain A, domain 1"/>
    <property type="match status" value="1"/>
</dbReference>
<evidence type="ECO:0000256" key="16">
    <source>
        <dbReference type="ARBA" id="ARBA00022840"/>
    </source>
</evidence>
<evidence type="ECO:0000256" key="2">
    <source>
        <dbReference type="ARBA" id="ARBA00004141"/>
    </source>
</evidence>
<dbReference type="InterPro" id="IPR004282">
    <property type="entry name" value="CemA"/>
</dbReference>
<comment type="function">
    <text evidence="1">Seems to be required for the assembly of the photosystem I complex.</text>
</comment>
<evidence type="ECO:0000313" key="24">
    <source>
        <dbReference type="EMBL" id="RXI09996.1"/>
    </source>
</evidence>
<keyword evidence="9" id="KW-0633">Potassium transport</keyword>
<evidence type="ECO:0000256" key="4">
    <source>
        <dbReference type="ARBA" id="ARBA00011842"/>
    </source>
</evidence>
<evidence type="ECO:0000256" key="9">
    <source>
        <dbReference type="ARBA" id="ARBA00022538"/>
    </source>
</evidence>
<dbReference type="Proteomes" id="UP000290289">
    <property type="component" value="Unassembled WGS sequence"/>
</dbReference>
<keyword evidence="7" id="KW-0050">Antiport</keyword>
<evidence type="ECO:0000256" key="13">
    <source>
        <dbReference type="ARBA" id="ARBA00022771"/>
    </source>
</evidence>
<keyword evidence="13" id="KW-0479">Metal-binding</keyword>
<evidence type="ECO:0000313" key="25">
    <source>
        <dbReference type="Proteomes" id="UP000290289"/>
    </source>
</evidence>
<dbReference type="GO" id="GO:0006633">
    <property type="term" value="P:fatty acid biosynthetic process"/>
    <property type="evidence" value="ECO:0007669"/>
    <property type="project" value="InterPro"/>
</dbReference>
<dbReference type="GO" id="GO:0009507">
    <property type="term" value="C:chloroplast"/>
    <property type="evidence" value="ECO:0007669"/>
    <property type="project" value="TreeGrafter"/>
</dbReference>
<evidence type="ECO:0000256" key="6">
    <source>
        <dbReference type="ARBA" id="ARBA00022448"/>
    </source>
</evidence>
<evidence type="ECO:0000256" key="20">
    <source>
        <dbReference type="ARBA" id="ARBA00023136"/>
    </source>
</evidence>
<keyword evidence="18 22" id="KW-1133">Transmembrane helix</keyword>
<evidence type="ECO:0000256" key="11">
    <source>
        <dbReference type="ARBA" id="ARBA00022692"/>
    </source>
</evidence>
<reference evidence="24 25" key="1">
    <citation type="submission" date="2018-10" db="EMBL/GenBank/DDBJ databases">
        <title>A high-quality apple genome assembly.</title>
        <authorList>
            <person name="Hu J."/>
        </authorList>
    </citation>
    <scope>NUCLEOTIDE SEQUENCE [LARGE SCALE GENOMIC DNA]</scope>
    <source>
        <strain evidence="25">cv. HFTH1</strain>
        <tissue evidence="24">Young leaf</tissue>
    </source>
</reference>
<keyword evidence="19" id="KW-0406">Ion transport</keyword>
<dbReference type="InterPro" id="IPR000438">
    <property type="entry name" value="Acetyl_CoA_COase_Trfase_b_su"/>
</dbReference>
<dbReference type="PANTHER" id="PTHR42995:SF5">
    <property type="entry name" value="ACETYL-COENZYME A CARBOXYLASE CARBOXYL TRANSFERASE SUBUNIT BETA, CHLOROPLASTIC"/>
    <property type="match status" value="1"/>
</dbReference>
<comment type="subunit">
    <text evidence="4">Acetyl-CoA carboxylase is a heterohexamer composed of biotin carboxyl carrier protein, biotin carboxylase and 2 subunits each of ACCase subunit alpha and ACCase plastid-coded subunit beta (accD).</text>
</comment>
<keyword evidence="17" id="KW-0630">Potassium</keyword>
<feature type="domain" description="CoA carboxyltransferase N-terminal" evidence="23">
    <location>
        <begin position="1"/>
        <end position="159"/>
    </location>
</feature>
<evidence type="ECO:0000256" key="7">
    <source>
        <dbReference type="ARBA" id="ARBA00022449"/>
    </source>
</evidence>
<dbReference type="InterPro" id="IPR034733">
    <property type="entry name" value="AcCoA_carboxyl_beta"/>
</dbReference>
<dbReference type="GO" id="GO:0015979">
    <property type="term" value="P:photosynthesis"/>
    <property type="evidence" value="ECO:0007669"/>
    <property type="project" value="UniProtKB-KW"/>
</dbReference>
<evidence type="ECO:0000256" key="17">
    <source>
        <dbReference type="ARBA" id="ARBA00022958"/>
    </source>
</evidence>
<dbReference type="GO" id="GO:0016740">
    <property type="term" value="F:transferase activity"/>
    <property type="evidence" value="ECO:0007669"/>
    <property type="project" value="UniProtKB-KW"/>
</dbReference>
<keyword evidence="13" id="KW-0863">Zinc-finger</keyword>
<dbReference type="GO" id="GO:0006813">
    <property type="term" value="P:potassium ion transport"/>
    <property type="evidence" value="ECO:0007669"/>
    <property type="project" value="UniProtKB-KW"/>
</dbReference>
<evidence type="ECO:0000259" key="23">
    <source>
        <dbReference type="PROSITE" id="PS50980"/>
    </source>
</evidence>
<dbReference type="GO" id="GO:0008270">
    <property type="term" value="F:zinc ion binding"/>
    <property type="evidence" value="ECO:0007669"/>
    <property type="project" value="UniProtKB-KW"/>
</dbReference>
<evidence type="ECO:0000256" key="19">
    <source>
        <dbReference type="ARBA" id="ARBA00023065"/>
    </source>
</evidence>
<dbReference type="PROSITE" id="PS50980">
    <property type="entry name" value="COA_CT_NTER"/>
    <property type="match status" value="1"/>
</dbReference>
<dbReference type="GO" id="GO:1902600">
    <property type="term" value="P:proton transmembrane transport"/>
    <property type="evidence" value="ECO:0007669"/>
    <property type="project" value="UniProtKB-KW"/>
</dbReference>
<comment type="caution">
    <text evidence="24">The sequence shown here is derived from an EMBL/GenBank/DDBJ whole genome shotgun (WGS) entry which is preliminary data.</text>
</comment>
<protein>
    <recommendedName>
        <fullName evidence="5">Photosystem I assembly protein Ycf4</fullName>
    </recommendedName>
</protein>
<comment type="similarity">
    <text evidence="21">Belongs to the CemA family.</text>
</comment>
<evidence type="ECO:0000256" key="3">
    <source>
        <dbReference type="ARBA" id="ARBA00008198"/>
    </source>
</evidence>
<evidence type="ECO:0000256" key="1">
    <source>
        <dbReference type="ARBA" id="ARBA00002862"/>
    </source>
</evidence>
<keyword evidence="6" id="KW-0813">Transport</keyword>
<dbReference type="GO" id="GO:2001295">
    <property type="term" value="P:malonyl-CoA biosynthetic process"/>
    <property type="evidence" value="ECO:0007669"/>
    <property type="project" value="TreeGrafter"/>
</dbReference>
<dbReference type="GO" id="GO:0015297">
    <property type="term" value="F:antiporter activity"/>
    <property type="evidence" value="ECO:0007669"/>
    <property type="project" value="UniProtKB-KW"/>
</dbReference>
<name>A0A498KR04_MALDO</name>
<comment type="similarity">
    <text evidence="3">Belongs to the Ycf4 family.</text>
</comment>
<dbReference type="STRING" id="3750.A0A498KR04"/>
<dbReference type="PRINTS" id="PR01070">
    <property type="entry name" value="ACCCTRFRASEB"/>
</dbReference>
<dbReference type="SUPFAM" id="SSF52096">
    <property type="entry name" value="ClpP/crotonase"/>
    <property type="match status" value="1"/>
</dbReference>
<feature type="transmembrane region" description="Helical" evidence="22">
    <location>
        <begin position="243"/>
        <end position="260"/>
    </location>
</feature>
<dbReference type="InterPro" id="IPR029045">
    <property type="entry name" value="ClpP/crotonase-like_dom_sf"/>
</dbReference>
<accession>A0A498KR04</accession>
<dbReference type="GO" id="GO:0003989">
    <property type="term" value="F:acetyl-CoA carboxylase activity"/>
    <property type="evidence" value="ECO:0007669"/>
    <property type="project" value="InterPro"/>
</dbReference>
<evidence type="ECO:0000256" key="18">
    <source>
        <dbReference type="ARBA" id="ARBA00022989"/>
    </source>
</evidence>
<organism evidence="24 25">
    <name type="scientific">Malus domestica</name>
    <name type="common">Apple</name>
    <name type="synonym">Pyrus malus</name>
    <dbReference type="NCBI Taxonomy" id="3750"/>
    <lineage>
        <taxon>Eukaryota</taxon>
        <taxon>Viridiplantae</taxon>
        <taxon>Streptophyta</taxon>
        <taxon>Embryophyta</taxon>
        <taxon>Tracheophyta</taxon>
        <taxon>Spermatophyta</taxon>
        <taxon>Magnoliopsida</taxon>
        <taxon>eudicotyledons</taxon>
        <taxon>Gunneridae</taxon>
        <taxon>Pentapetalae</taxon>
        <taxon>rosids</taxon>
        <taxon>fabids</taxon>
        <taxon>Rosales</taxon>
        <taxon>Rosaceae</taxon>
        <taxon>Amygdaloideae</taxon>
        <taxon>Maleae</taxon>
        <taxon>Malus</taxon>
    </lineage>
</organism>
<gene>
    <name evidence="24" type="ORF">DVH24_037517</name>
</gene>
<keyword evidence="15" id="KW-0862">Zinc</keyword>
<dbReference type="InterPro" id="IPR011762">
    <property type="entry name" value="COA_CT_N"/>
</dbReference>
<keyword evidence="16" id="KW-0067">ATP-binding</keyword>
<evidence type="ECO:0000256" key="22">
    <source>
        <dbReference type="SAM" id="Phobius"/>
    </source>
</evidence>
<dbReference type="EMBL" id="RDQH01000070">
    <property type="protein sequence ID" value="RXI09996.1"/>
    <property type="molecule type" value="Genomic_DNA"/>
</dbReference>
<evidence type="ECO:0000256" key="14">
    <source>
        <dbReference type="ARBA" id="ARBA00022781"/>
    </source>
</evidence>
<keyword evidence="12" id="KW-0547">Nucleotide-binding</keyword>
<proteinExistence type="inferred from homology"/>
<dbReference type="InterPro" id="IPR003359">
    <property type="entry name" value="PSI_Ycf4_assembly"/>
</dbReference>
<dbReference type="GO" id="GO:0005524">
    <property type="term" value="F:ATP binding"/>
    <property type="evidence" value="ECO:0007669"/>
    <property type="project" value="UniProtKB-KW"/>
</dbReference>
<dbReference type="Pfam" id="PF01039">
    <property type="entry name" value="Carboxyl_trans"/>
    <property type="match status" value="1"/>
</dbReference>
<dbReference type="AlphaFoldDB" id="A0A498KR04"/>
<dbReference type="PANTHER" id="PTHR42995">
    <property type="entry name" value="ACETYL-COENZYME A CARBOXYLASE CARBOXYL TRANSFERASE SUBUNIT BETA, CHLOROPLASTIC"/>
    <property type="match status" value="1"/>
</dbReference>
<dbReference type="GO" id="GO:0009317">
    <property type="term" value="C:acetyl-CoA carboxylase complex"/>
    <property type="evidence" value="ECO:0007669"/>
    <property type="project" value="InterPro"/>
</dbReference>
<keyword evidence="14" id="KW-0375">Hydrogen ion transport</keyword>
<dbReference type="Pfam" id="PF02392">
    <property type="entry name" value="Ycf4"/>
    <property type="match status" value="1"/>
</dbReference>
<keyword evidence="10" id="KW-0808">Transferase</keyword>
<feature type="transmembrane region" description="Helical" evidence="22">
    <location>
        <begin position="344"/>
        <end position="365"/>
    </location>
</feature>
<keyword evidence="25" id="KW-1185">Reference proteome</keyword>
<keyword evidence="8" id="KW-0602">Photosynthesis</keyword>
<keyword evidence="11 22" id="KW-0812">Transmembrane</keyword>
<dbReference type="GO" id="GO:0009522">
    <property type="term" value="C:photosystem I"/>
    <property type="evidence" value="ECO:0007669"/>
    <property type="project" value="InterPro"/>
</dbReference>
<keyword evidence="20 22" id="KW-0472">Membrane</keyword>
<evidence type="ECO:0000256" key="10">
    <source>
        <dbReference type="ARBA" id="ARBA00022679"/>
    </source>
</evidence>
<evidence type="ECO:0000256" key="8">
    <source>
        <dbReference type="ARBA" id="ARBA00022531"/>
    </source>
</evidence>
<dbReference type="Pfam" id="PF03040">
    <property type="entry name" value="CemA"/>
    <property type="match status" value="1"/>
</dbReference>
<comment type="subcellular location">
    <subcellularLocation>
        <location evidence="2">Membrane</location>
        <topology evidence="2">Multi-pass membrane protein</topology>
    </subcellularLocation>
</comment>
<evidence type="ECO:0000256" key="12">
    <source>
        <dbReference type="ARBA" id="ARBA00022741"/>
    </source>
</evidence>
<evidence type="ECO:0000256" key="21">
    <source>
        <dbReference type="ARBA" id="ARBA00043980"/>
    </source>
</evidence>
<sequence>MSSFDRIELSIDPGTWDPMNEDMVSLDPIEFHSEEEPYKDRIDSYQKNTGLTEAVQTGTGQLNGIPVAIGVMDFQFMGGSMGSVVGEKITRLAEYATNQFLPLILVCASGGARMQEGSLSLMQMAKISSALYDYQLNKKLFYVAILTSPTTGGVTASFGKRVIEQTLNKTVPEDSQVAEYLFHKGLFDPIVPRSLGFLLVGTSSYFGRNFISLFPSQQIIFFPQGIVMSFYGIADEKMAKKKVLISLLYLASIVFLPWWISLSFNKSLESWFTNWWNTRQSEIFLNDIQEKSILKEFIDLEELLRLDEMIKEYPETHLQKPRIEIYKETIQLIKMHNEDRIHTILHFSTNIICFGILSGYSILGFHSPHGWELMIGSVYKDFGFAHNDQIISGLVSTFPVILDTIFKYWIFRYLNRVSPSLVVIYHSMND</sequence>
<evidence type="ECO:0000256" key="5">
    <source>
        <dbReference type="ARBA" id="ARBA00015395"/>
    </source>
</evidence>